<reference evidence="3 4" key="1">
    <citation type="submission" date="2011-02" db="EMBL/GenBank/DDBJ databases">
        <title>The Genome Sequence of Sphaeroforma arctica JP610.</title>
        <authorList>
            <consortium name="The Broad Institute Genome Sequencing Platform"/>
            <person name="Russ C."/>
            <person name="Cuomo C."/>
            <person name="Young S.K."/>
            <person name="Zeng Q."/>
            <person name="Gargeya S."/>
            <person name="Alvarado L."/>
            <person name="Berlin A."/>
            <person name="Chapman S.B."/>
            <person name="Chen Z."/>
            <person name="Freedman E."/>
            <person name="Gellesch M."/>
            <person name="Goldberg J."/>
            <person name="Griggs A."/>
            <person name="Gujja S."/>
            <person name="Heilman E."/>
            <person name="Heiman D."/>
            <person name="Howarth C."/>
            <person name="Mehta T."/>
            <person name="Neiman D."/>
            <person name="Pearson M."/>
            <person name="Roberts A."/>
            <person name="Saif S."/>
            <person name="Shea T."/>
            <person name="Shenoy N."/>
            <person name="Sisk P."/>
            <person name="Stolte C."/>
            <person name="Sykes S."/>
            <person name="White J."/>
            <person name="Yandava C."/>
            <person name="Burger G."/>
            <person name="Gray M.W."/>
            <person name="Holland P.W.H."/>
            <person name="King N."/>
            <person name="Lang F.B.F."/>
            <person name="Roger A.J."/>
            <person name="Ruiz-Trillo I."/>
            <person name="Haas B."/>
            <person name="Nusbaum C."/>
            <person name="Birren B."/>
        </authorList>
    </citation>
    <scope>NUCLEOTIDE SEQUENCE [LARGE SCALE GENOMIC DNA]</scope>
    <source>
        <strain evidence="3 4">JP610</strain>
    </source>
</reference>
<feature type="compositionally biased region" description="Polar residues" evidence="1">
    <location>
        <begin position="15"/>
        <end position="50"/>
    </location>
</feature>
<dbReference type="RefSeq" id="XP_014153686.1">
    <property type="nucleotide sequence ID" value="XM_014298211.1"/>
</dbReference>
<dbReference type="STRING" id="667725.A0A0L0FSX7"/>
<evidence type="ECO:0000313" key="3">
    <source>
        <dbReference type="EMBL" id="KNC79784.1"/>
    </source>
</evidence>
<proteinExistence type="predicted"/>
<keyword evidence="2" id="KW-0812">Transmembrane</keyword>
<keyword evidence="2" id="KW-1133">Transmembrane helix</keyword>
<dbReference type="AlphaFoldDB" id="A0A0L0FSX7"/>
<feature type="region of interest" description="Disordered" evidence="1">
    <location>
        <begin position="1"/>
        <end position="107"/>
    </location>
</feature>
<name>A0A0L0FSX7_9EUKA</name>
<dbReference type="OrthoDB" id="4445at2759"/>
<organism evidence="3 4">
    <name type="scientific">Sphaeroforma arctica JP610</name>
    <dbReference type="NCBI Taxonomy" id="667725"/>
    <lineage>
        <taxon>Eukaryota</taxon>
        <taxon>Ichthyosporea</taxon>
        <taxon>Ichthyophonida</taxon>
        <taxon>Sphaeroforma</taxon>
    </lineage>
</organism>
<evidence type="ECO:0000256" key="2">
    <source>
        <dbReference type="SAM" id="Phobius"/>
    </source>
</evidence>
<feature type="transmembrane region" description="Helical" evidence="2">
    <location>
        <begin position="378"/>
        <end position="403"/>
    </location>
</feature>
<gene>
    <name evidence="3" type="ORF">SARC_07839</name>
</gene>
<dbReference type="Proteomes" id="UP000054560">
    <property type="component" value="Unassembled WGS sequence"/>
</dbReference>
<evidence type="ECO:0000256" key="1">
    <source>
        <dbReference type="SAM" id="MobiDB-lite"/>
    </source>
</evidence>
<sequence length="646" mass="73405">MSDSQEDTETILRDGNSTTVDETSFDPDTTHNASDSESTHKASTSNTPSRDITDIDTGHNTQKKVEKGKGSTSSAPVGDKIKTNANYDTRTQSEKGMGKSNLHGGQHLDGNVAVLEEDLDKPPNKNLVQMSTAQAIDKQPVYSGTTHAGTRYEIRNEDRNNNGADLGPRYAHLWWWPFPIQGQRVPLCGFCRINAGEGLDKLDDPMKYNACHPWWFMWVVCGADQRTIALEQNDNMKNMCEENEWEYPPVGRKRRYDVEKDVHQPEISISYGRSKVNAINLFDFKVIPALLRYAFKVNISLFLMCLALCLSFSTVVYLIVVYGLVPLGDDPSNCASFKFEAVWIFFTNPFHEVTIGFCHSILLYMCLDEMQPWRPFKFYGPLLVIIYVVQTAVFAVTGATIGTYKFQGVLMRAITLCCELAYHNFLKYRIITFRENDATEPTESQLSRFSAFNLYLFFEFLLFVMYACYVVATIELDGNLLTAINLAVVILTMILRAILQSLLIPFHKDMQFIVTFITVYGFKASYTAFLAPNFGSSVGAYMTAAITPLTSVLLAFLHHSELWFRFRCWIKTVYTGPFCMKTKSKALAVFEDFNFNGRGNKNDLPAYQRTKVHNDFLEIYAQLCGYIIYLLVSPVLRYGMDIYIYI</sequence>
<feature type="transmembrane region" description="Helical" evidence="2">
    <location>
        <begin position="409"/>
        <end position="426"/>
    </location>
</feature>
<protein>
    <submittedName>
        <fullName evidence="3">Uncharacterized protein</fullName>
    </submittedName>
</protein>
<accession>A0A0L0FSX7</accession>
<feature type="transmembrane region" description="Helical" evidence="2">
    <location>
        <begin position="619"/>
        <end position="640"/>
    </location>
</feature>
<feature type="compositionally biased region" description="Basic and acidic residues" evidence="1">
    <location>
        <begin position="51"/>
        <end position="69"/>
    </location>
</feature>
<dbReference type="GeneID" id="25908343"/>
<feature type="transmembrane region" description="Helical" evidence="2">
    <location>
        <begin position="480"/>
        <end position="499"/>
    </location>
</feature>
<feature type="transmembrane region" description="Helical" evidence="2">
    <location>
        <begin position="301"/>
        <end position="322"/>
    </location>
</feature>
<feature type="transmembrane region" description="Helical" evidence="2">
    <location>
        <begin position="454"/>
        <end position="474"/>
    </location>
</feature>
<evidence type="ECO:0000313" key="4">
    <source>
        <dbReference type="Proteomes" id="UP000054560"/>
    </source>
</evidence>
<feature type="transmembrane region" description="Helical" evidence="2">
    <location>
        <begin position="538"/>
        <end position="557"/>
    </location>
</feature>
<dbReference type="EMBL" id="KQ242246">
    <property type="protein sequence ID" value="KNC79784.1"/>
    <property type="molecule type" value="Genomic_DNA"/>
</dbReference>
<feature type="transmembrane region" description="Helical" evidence="2">
    <location>
        <begin position="511"/>
        <end position="532"/>
    </location>
</feature>
<feature type="transmembrane region" description="Helical" evidence="2">
    <location>
        <begin position="342"/>
        <end position="366"/>
    </location>
</feature>
<keyword evidence="4" id="KW-1185">Reference proteome</keyword>
<keyword evidence="2" id="KW-0472">Membrane</keyword>